<evidence type="ECO:0000259" key="3">
    <source>
        <dbReference type="PROSITE" id="PS50893"/>
    </source>
</evidence>
<dbReference type="GO" id="GO:0005524">
    <property type="term" value="F:ATP binding"/>
    <property type="evidence" value="ECO:0007669"/>
    <property type="project" value="UniProtKB-KW"/>
</dbReference>
<reference evidence="5" key="1">
    <citation type="submission" date="2009-11" db="EMBL/GenBank/DDBJ databases">
        <title>The complete genome of Sulfurospirillum deleyianum DSM 6946.</title>
        <authorList>
            <consortium name="US DOE Joint Genome Institute (JGI-PGF)"/>
            <person name="Lucas S."/>
            <person name="Copeland A."/>
            <person name="Lapidus A."/>
            <person name="Glavina del Rio T."/>
            <person name="Dalin E."/>
            <person name="Tice H."/>
            <person name="Bruce D."/>
            <person name="Goodwin L."/>
            <person name="Pitluck S."/>
            <person name="Kyrpides N."/>
            <person name="Mavromatis K."/>
            <person name="Ivanova N."/>
            <person name="Ovchinnikova G."/>
            <person name="Munk A.C."/>
            <person name="Lu M."/>
            <person name="Brettin T."/>
            <person name="Detter J.C."/>
            <person name="Han C."/>
            <person name="Tapia R."/>
            <person name="Larimer F."/>
            <person name="Land M."/>
            <person name="Hauser L."/>
            <person name="Markowitz V."/>
            <person name="Cheng J.F."/>
            <person name="Hugenholtz P."/>
            <person name="Woyke T."/>
            <person name="Wu D."/>
            <person name="Aumann P."/>
            <person name="Schneider S."/>
            <person name="Lang E."/>
            <person name="Spring S."/>
            <person name="Klenk H.P."/>
            <person name="Eisen J.A."/>
        </authorList>
    </citation>
    <scope>NUCLEOTIDE SEQUENCE [LARGE SCALE GENOMIC DNA]</scope>
    <source>
        <strain evidence="5">ATCC 51133 / DSM 6946 / 5175</strain>
    </source>
</reference>
<dbReference type="InterPro" id="IPR003593">
    <property type="entry name" value="AAA+_ATPase"/>
</dbReference>
<dbReference type="PANTHER" id="PTHR43582:SF2">
    <property type="entry name" value="LINEARMYCIN RESISTANCE ATP-BINDING PROTEIN LNRL"/>
    <property type="match status" value="1"/>
</dbReference>
<keyword evidence="2" id="KW-0067">ATP-binding</keyword>
<dbReference type="OrthoDB" id="9778870at2"/>
<dbReference type="GO" id="GO:0016887">
    <property type="term" value="F:ATP hydrolysis activity"/>
    <property type="evidence" value="ECO:0007669"/>
    <property type="project" value="InterPro"/>
</dbReference>
<sequence length="287" mass="32814">MAIQITHLLKRYDKNVVLDHLDLDIKQGSIFGLLGPNGAGKTTLVSILNFLIPKDAGKITILGHDWDKNQKEIKSLCSLVPQSYAFYPSLSAYENLEFFGALHGLKHKDLTRQIHYALEMTALEKYRYKRAESFSGGLKRRLNIAIGLLNNPKILYLDEPTVGIDPQSRHYILNVIKKLNQSEGTTVIYTSHYMDEIEYLCDDIAILDHGKIMLHQSKEELIKSDHIATLHLSDESQKEINLYEDYDALVDTFCEIKEKSLHVKEITLPKSSLENLFLSLTKKELRD</sequence>
<dbReference type="Pfam" id="PF00005">
    <property type="entry name" value="ABC_tran"/>
    <property type="match status" value="1"/>
</dbReference>
<dbReference type="SUPFAM" id="SSF52540">
    <property type="entry name" value="P-loop containing nucleoside triphosphate hydrolases"/>
    <property type="match status" value="1"/>
</dbReference>
<dbReference type="RefSeq" id="WP_012857864.1">
    <property type="nucleotide sequence ID" value="NC_013512.1"/>
</dbReference>
<gene>
    <name evidence="4" type="ordered locus">Sdel_2107</name>
</gene>
<keyword evidence="5" id="KW-1185">Reference proteome</keyword>
<dbReference type="EMBL" id="CP001816">
    <property type="protein sequence ID" value="ACZ13119.1"/>
    <property type="molecule type" value="Genomic_DNA"/>
</dbReference>
<feature type="domain" description="ABC transporter" evidence="3">
    <location>
        <begin position="3"/>
        <end position="234"/>
    </location>
</feature>
<dbReference type="HOGENOM" id="CLU_000604_1_2_7"/>
<evidence type="ECO:0000256" key="1">
    <source>
        <dbReference type="ARBA" id="ARBA00022741"/>
    </source>
</evidence>
<reference evidence="4 5" key="2">
    <citation type="journal article" date="2010" name="Stand. Genomic Sci.">
        <title>Complete genome sequence of Sulfurospirillum deleyianum type strain (5175).</title>
        <authorList>
            <person name="Sikorski J."/>
            <person name="Lapidus A."/>
            <person name="Copeland A."/>
            <person name="Glavina Del Rio T."/>
            <person name="Nolan M."/>
            <person name="Lucas S."/>
            <person name="Chen F."/>
            <person name="Tice H."/>
            <person name="Cheng J.F."/>
            <person name="Saunders E."/>
            <person name="Bruce D."/>
            <person name="Goodwin L."/>
            <person name="Pitluck S."/>
            <person name="Ovchinnikova G."/>
            <person name="Pati A."/>
            <person name="Ivanova N."/>
            <person name="Mavromatis K."/>
            <person name="Chen A."/>
            <person name="Palaniappan K."/>
            <person name="Chain P."/>
            <person name="Land M."/>
            <person name="Hauser L."/>
            <person name="Chang Y.J."/>
            <person name="Jeffries C.D."/>
            <person name="Brettin T."/>
            <person name="Detter J.C."/>
            <person name="Han C."/>
            <person name="Rohde M."/>
            <person name="Lang E."/>
            <person name="Spring S."/>
            <person name="Goker M."/>
            <person name="Bristow J."/>
            <person name="Eisen J.A."/>
            <person name="Markowitz V."/>
            <person name="Hugenholtz P."/>
            <person name="Kyrpides N.C."/>
            <person name="Klenk H.P."/>
        </authorList>
    </citation>
    <scope>NUCLEOTIDE SEQUENCE [LARGE SCALE GENOMIC DNA]</scope>
    <source>
        <strain evidence="5">ATCC 51133 / DSM 6946 / 5175</strain>
    </source>
</reference>
<dbReference type="Proteomes" id="UP000002222">
    <property type="component" value="Chromosome"/>
</dbReference>
<protein>
    <submittedName>
        <fullName evidence="4">ABC transporter related protein</fullName>
    </submittedName>
</protein>
<dbReference type="SMART" id="SM00382">
    <property type="entry name" value="AAA"/>
    <property type="match status" value="1"/>
</dbReference>
<dbReference type="Gene3D" id="3.40.50.300">
    <property type="entry name" value="P-loop containing nucleotide triphosphate hydrolases"/>
    <property type="match status" value="1"/>
</dbReference>
<dbReference type="KEGG" id="sdl:Sdel_2107"/>
<evidence type="ECO:0000313" key="4">
    <source>
        <dbReference type="EMBL" id="ACZ13119.1"/>
    </source>
</evidence>
<evidence type="ECO:0000313" key="5">
    <source>
        <dbReference type="Proteomes" id="UP000002222"/>
    </source>
</evidence>
<dbReference type="STRING" id="525898.Sdel_2107"/>
<accession>D1B4U9</accession>
<dbReference type="PROSITE" id="PS50893">
    <property type="entry name" value="ABC_TRANSPORTER_2"/>
    <property type="match status" value="1"/>
</dbReference>
<evidence type="ECO:0000256" key="2">
    <source>
        <dbReference type="ARBA" id="ARBA00022840"/>
    </source>
</evidence>
<name>D1B4U9_SULD5</name>
<dbReference type="InterPro" id="IPR027417">
    <property type="entry name" value="P-loop_NTPase"/>
</dbReference>
<keyword evidence="1" id="KW-0547">Nucleotide-binding</keyword>
<dbReference type="eggNOG" id="COG1131">
    <property type="taxonomic scope" value="Bacteria"/>
</dbReference>
<dbReference type="AlphaFoldDB" id="D1B4U9"/>
<dbReference type="InterPro" id="IPR003439">
    <property type="entry name" value="ABC_transporter-like_ATP-bd"/>
</dbReference>
<organism evidence="4 5">
    <name type="scientific">Sulfurospirillum deleyianum (strain ATCC 51133 / DSM 6946 / 5175)</name>
    <dbReference type="NCBI Taxonomy" id="525898"/>
    <lineage>
        <taxon>Bacteria</taxon>
        <taxon>Pseudomonadati</taxon>
        <taxon>Campylobacterota</taxon>
        <taxon>Epsilonproteobacteria</taxon>
        <taxon>Campylobacterales</taxon>
        <taxon>Sulfurospirillaceae</taxon>
        <taxon>Sulfurospirillum</taxon>
    </lineage>
</organism>
<proteinExistence type="predicted"/>
<dbReference type="PANTHER" id="PTHR43582">
    <property type="entry name" value="LINEARMYCIN RESISTANCE ATP-BINDING PROTEIN LNRL"/>
    <property type="match status" value="1"/>
</dbReference>